<dbReference type="GO" id="GO:0005737">
    <property type="term" value="C:cytoplasm"/>
    <property type="evidence" value="ECO:0007669"/>
    <property type="project" value="TreeGrafter"/>
</dbReference>
<dbReference type="PANTHER" id="PTHR43381:SF6">
    <property type="entry name" value="INITIATION FACTOR IF-2, PUTATIVE-RELATED"/>
    <property type="match status" value="1"/>
</dbReference>
<evidence type="ECO:0000256" key="5">
    <source>
        <dbReference type="ARBA" id="ARBA00023134"/>
    </source>
</evidence>
<dbReference type="Gene3D" id="3.40.50.300">
    <property type="entry name" value="P-loop containing nucleotide triphosphate hydrolases"/>
    <property type="match status" value="1"/>
</dbReference>
<dbReference type="Proteomes" id="UP000002316">
    <property type="component" value="Chromosome 8"/>
</dbReference>
<dbReference type="AlphaFoldDB" id="C9ZWH4"/>
<gene>
    <name evidence="8" type="ORF">TbgDal_VIII7070</name>
</gene>
<keyword evidence="4" id="KW-0648">Protein biosynthesis</keyword>
<dbReference type="CDD" id="cd01887">
    <property type="entry name" value="IF2_eIF5B"/>
    <property type="match status" value="1"/>
</dbReference>
<evidence type="ECO:0000256" key="6">
    <source>
        <dbReference type="SAM" id="SignalP"/>
    </source>
</evidence>
<dbReference type="PROSITE" id="PS51722">
    <property type="entry name" value="G_TR_2"/>
    <property type="match status" value="1"/>
</dbReference>
<evidence type="ECO:0000313" key="8">
    <source>
        <dbReference type="EMBL" id="CBH13763.1"/>
    </source>
</evidence>
<keyword evidence="2 8" id="KW-0396">Initiation factor</keyword>
<comment type="similarity">
    <text evidence="1">Belongs to the TRAFAC class translation factor GTPase superfamily. Classic translation factor GTPase family. IF-2 subfamily.</text>
</comment>
<reference evidence="9" key="1">
    <citation type="journal article" date="2010" name="PLoS Negl. Trop. Dis.">
        <title>The genome sequence of Trypanosoma brucei gambiense, causative agent of chronic human african trypanosomiasis.</title>
        <authorList>
            <person name="Jackson A.P."/>
            <person name="Sanders M."/>
            <person name="Berry A."/>
            <person name="McQuillan J."/>
            <person name="Aslett M.A."/>
            <person name="Quail M.A."/>
            <person name="Chukualim B."/>
            <person name="Capewell P."/>
            <person name="MacLeod A."/>
            <person name="Melville S.E."/>
            <person name="Gibson W."/>
            <person name="Barry J.D."/>
            <person name="Berriman M."/>
            <person name="Hertz-Fowler C."/>
        </authorList>
    </citation>
    <scope>NUCLEOTIDE SEQUENCE [LARGE SCALE GENOMIC DNA]</scope>
    <source>
        <strain evidence="9">MHOM/CI/86/DAL972</strain>
    </source>
</reference>
<dbReference type="InterPro" id="IPR000795">
    <property type="entry name" value="T_Tr_GTP-bd_dom"/>
</dbReference>
<dbReference type="EMBL" id="FN554971">
    <property type="protein sequence ID" value="CBH13763.1"/>
    <property type="molecule type" value="Genomic_DNA"/>
</dbReference>
<evidence type="ECO:0000313" key="9">
    <source>
        <dbReference type="Proteomes" id="UP000002316"/>
    </source>
</evidence>
<evidence type="ECO:0000256" key="3">
    <source>
        <dbReference type="ARBA" id="ARBA00022741"/>
    </source>
</evidence>
<dbReference type="InterPro" id="IPR015760">
    <property type="entry name" value="TIF_IF2"/>
</dbReference>
<dbReference type="InterPro" id="IPR005225">
    <property type="entry name" value="Small_GTP-bd"/>
</dbReference>
<feature type="signal peptide" evidence="6">
    <location>
        <begin position="1"/>
        <end position="18"/>
    </location>
</feature>
<dbReference type="SUPFAM" id="SSF52540">
    <property type="entry name" value="P-loop containing nucleoside triphosphate hydrolases"/>
    <property type="match status" value="1"/>
</dbReference>
<dbReference type="NCBIfam" id="TIGR00231">
    <property type="entry name" value="small_GTP"/>
    <property type="match status" value="1"/>
</dbReference>
<dbReference type="GeneID" id="23863937"/>
<dbReference type="OrthoDB" id="361630at2759"/>
<evidence type="ECO:0000256" key="1">
    <source>
        <dbReference type="ARBA" id="ARBA00007733"/>
    </source>
</evidence>
<dbReference type="RefSeq" id="XP_011776039.1">
    <property type="nucleotide sequence ID" value="XM_011777737.1"/>
</dbReference>
<keyword evidence="5" id="KW-0342">GTP-binding</keyword>
<organism evidence="8 9">
    <name type="scientific">Trypanosoma brucei gambiense (strain MHOM/CI/86/DAL972)</name>
    <dbReference type="NCBI Taxonomy" id="679716"/>
    <lineage>
        <taxon>Eukaryota</taxon>
        <taxon>Discoba</taxon>
        <taxon>Euglenozoa</taxon>
        <taxon>Kinetoplastea</taxon>
        <taxon>Metakinetoplastina</taxon>
        <taxon>Trypanosomatida</taxon>
        <taxon>Trypanosomatidae</taxon>
        <taxon>Trypanosoma</taxon>
    </lineage>
</organism>
<keyword evidence="6" id="KW-0732">Signal</keyword>
<dbReference type="InterPro" id="IPR027417">
    <property type="entry name" value="P-loop_NTPase"/>
</dbReference>
<evidence type="ECO:0000259" key="7">
    <source>
        <dbReference type="PROSITE" id="PS51722"/>
    </source>
</evidence>
<accession>C9ZWH4</accession>
<dbReference type="GO" id="GO:0003924">
    <property type="term" value="F:GTPase activity"/>
    <property type="evidence" value="ECO:0007669"/>
    <property type="project" value="InterPro"/>
</dbReference>
<dbReference type="GO" id="GO:0003743">
    <property type="term" value="F:translation initiation factor activity"/>
    <property type="evidence" value="ECO:0007669"/>
    <property type="project" value="UniProtKB-KW"/>
</dbReference>
<dbReference type="GO" id="GO:0005525">
    <property type="term" value="F:GTP binding"/>
    <property type="evidence" value="ECO:0007669"/>
    <property type="project" value="UniProtKB-KW"/>
</dbReference>
<feature type="domain" description="Tr-type G" evidence="7">
    <location>
        <begin position="200"/>
        <end position="432"/>
    </location>
</feature>
<feature type="chain" id="PRO_5003005814" evidence="6">
    <location>
        <begin position="19"/>
        <end position="893"/>
    </location>
</feature>
<dbReference type="Pfam" id="PF00009">
    <property type="entry name" value="GTP_EFTU"/>
    <property type="match status" value="1"/>
</dbReference>
<protein>
    <submittedName>
        <fullName evidence="8">Translation initiation factor IF-2, putative</fullName>
    </submittedName>
</protein>
<dbReference type="Gene3D" id="2.40.30.10">
    <property type="entry name" value="Translation factors"/>
    <property type="match status" value="1"/>
</dbReference>
<dbReference type="PANTHER" id="PTHR43381">
    <property type="entry name" value="TRANSLATION INITIATION FACTOR IF-2-RELATED"/>
    <property type="match status" value="1"/>
</dbReference>
<dbReference type="VEuPathDB" id="TriTrypDB:Tbg972.8.7070"/>
<proteinExistence type="inferred from homology"/>
<evidence type="ECO:0000256" key="4">
    <source>
        <dbReference type="ARBA" id="ARBA00022917"/>
    </source>
</evidence>
<dbReference type="KEGG" id="tbg:TbgDal_VIII7070"/>
<name>C9ZWH4_TRYB9</name>
<keyword evidence="3" id="KW-0547">Nucleotide-binding</keyword>
<evidence type="ECO:0000256" key="2">
    <source>
        <dbReference type="ARBA" id="ARBA00022540"/>
    </source>
</evidence>
<sequence>MFKPDLLLIMLSISVVCPHFILLESDGVSMRHTRFFQKRPCNAFYSLPSVMDVTSFVGFVRSCTNRLANFCEEDFLARNSSARCKSFDCNTRGKVREDLVPLLNLREKEVERAVWEEYGLRNERLATCIVPYQIATNIILKRLPDYVRRESAMELKREELRISRDATGFGSNRFIQWVEKDVYVSTGIDYLKRLHPRTFTRVPVIAVMGHTQHGKTTFLDTLQETNLRGEESRGSTQCLRAFTVPYIEGRRPTVTLLDTPGERTFTETRLHAQNVADFIALVVSVVDGVGSQTYETIKVALNVDNPVVVVLNKMDLFSNARKAAEAVSKTLIDLRGAGLNVTLVRSHRDLERLRADQSATEVLTDACDGAANLLQLFAPMKTIDHTYRGSRKNPCVDLSRSCVGVCVSAKGDRNIDLFWSVVELMTSAFPPKCMSRAADYTSHCCSIQGVVLESSKHLFDEEGFRTKKGVQDIVKRKDMTSRKQQSRFERNSVSVRINSSVNAVRNKMNSNNPTSSNCLVLTVVVREGCITKGMPFIVDQSKGYVDYMVDAYGNFVDRALPGTAVTLVDAHSTSGCPGAGTHVLSIPSVGERDRIFGYRRLLQWFVECFPSKLHLLRPRGMDVSFPHLGDYGQLKDTTSLEYQLLYGHAPKTHSPQLEVSENAKEHLPSVSHLGVRSIAEYMLEKNAEGESDKGRLPSQTASHVGVMSDGSKLHVERMWSQLQLESQPQSQEAYDEFVNSCIQVGVVFKVDSWHSARMLHREASKLGTRRIVFQVVGMRFGELLVDDVLFFGRAMKIVVCYRTPIGASAELDQYIEANDTWVLQTDDVSDIVSFLKWCAVALHKEHAADEFGSLGGASGSSYMLLSKDTSKGGRNTINGEGRRRRQLLLTPST</sequence>